<dbReference type="InterPro" id="IPR038063">
    <property type="entry name" value="Transpep_catalytic_dom"/>
</dbReference>
<feature type="active site" description="Proton donor/acceptor" evidence="7">
    <location>
        <position position="355"/>
    </location>
</feature>
<keyword evidence="6 7" id="KW-0961">Cell wall biogenesis/degradation</keyword>
<evidence type="ECO:0000256" key="2">
    <source>
        <dbReference type="ARBA" id="ARBA00005992"/>
    </source>
</evidence>
<dbReference type="InterPro" id="IPR036366">
    <property type="entry name" value="PGBDSf"/>
</dbReference>
<keyword evidence="4 7" id="KW-0133">Cell shape</keyword>
<comment type="pathway">
    <text evidence="1 7">Cell wall biogenesis; peptidoglycan biosynthesis.</text>
</comment>
<dbReference type="InterPro" id="IPR052905">
    <property type="entry name" value="LD-transpeptidase_YkuD-like"/>
</dbReference>
<evidence type="ECO:0000256" key="4">
    <source>
        <dbReference type="ARBA" id="ARBA00022960"/>
    </source>
</evidence>
<proteinExistence type="inferred from homology"/>
<accession>A0ABT6N0T2</accession>
<keyword evidence="10" id="KW-1185">Reference proteome</keyword>
<evidence type="ECO:0000256" key="6">
    <source>
        <dbReference type="ARBA" id="ARBA00023316"/>
    </source>
</evidence>
<evidence type="ECO:0000256" key="7">
    <source>
        <dbReference type="PROSITE-ProRule" id="PRU01373"/>
    </source>
</evidence>
<evidence type="ECO:0000256" key="5">
    <source>
        <dbReference type="ARBA" id="ARBA00022984"/>
    </source>
</evidence>
<dbReference type="InterPro" id="IPR005490">
    <property type="entry name" value="LD_TPept_cat_dom"/>
</dbReference>
<gene>
    <name evidence="9" type="ORF">QGN17_06485</name>
</gene>
<dbReference type="Pfam" id="PF01471">
    <property type="entry name" value="PG_binding_1"/>
    <property type="match status" value="1"/>
</dbReference>
<feature type="domain" description="L,D-TPase catalytic" evidence="8">
    <location>
        <begin position="242"/>
        <end position="412"/>
    </location>
</feature>
<dbReference type="InterPro" id="IPR036365">
    <property type="entry name" value="PGBD-like_sf"/>
</dbReference>
<name>A0ABT6N0T2_9SPHN</name>
<dbReference type="PROSITE" id="PS52029">
    <property type="entry name" value="LD_TPASE"/>
    <property type="match status" value="1"/>
</dbReference>
<dbReference type="Pfam" id="PF03734">
    <property type="entry name" value="YkuD"/>
    <property type="match status" value="1"/>
</dbReference>
<sequence>MVQPAPSVPVAPQPPVIVPPRVLPQLSDEQRSQLRAFLDTAAANGIAPSETSSAAPDRQDDNALITAALDYAKALHSGRLALGDFQNNWGLRPAAYDPWPAFTDAVAQDRLEAWFASLPPPYAGYDTLKKALATYRAIDKAGGWPLVPEGPSLGLGATGDRVTALRERLAIEDSTVSKTGDKLDDALAAAVQRAQKRYGLEPNGIVGKDTLAALNVPAHDRVRQIEANMERWRWLPAELPQHRVQVNIAAAVLTVFDADKPVTSMRAVTGRPGDETPMLSSEIHSIVFNPPWNVPNSIATKELWPKERAHKGYLAAHGFKVIGTGPTARLQQSPKKSALGKVKFDFDNPYGVYLHDTPTQGTFDRYSRLASHGCVRLAHPVDLAKLALQGSEQWTPDAIDAALKKGDTVRARLDDPIAVFLFYWTAYASADGRVSFLGDPYGWDAVLADRIEAGANRAKQMVATR</sequence>
<dbReference type="CDD" id="cd16913">
    <property type="entry name" value="YkuD_like"/>
    <property type="match status" value="1"/>
</dbReference>
<dbReference type="RefSeq" id="WP_281043682.1">
    <property type="nucleotide sequence ID" value="NZ_JARYGZ010000001.1"/>
</dbReference>
<dbReference type="SUPFAM" id="SSF47090">
    <property type="entry name" value="PGBD-like"/>
    <property type="match status" value="1"/>
</dbReference>
<evidence type="ECO:0000259" key="8">
    <source>
        <dbReference type="PROSITE" id="PS52029"/>
    </source>
</evidence>
<dbReference type="InterPro" id="IPR045380">
    <property type="entry name" value="LD_TPept_scaffold_dom"/>
</dbReference>
<protein>
    <submittedName>
        <fullName evidence="9">L,D-transpeptidase family protein</fullName>
    </submittedName>
</protein>
<dbReference type="Gene3D" id="2.40.440.10">
    <property type="entry name" value="L,D-transpeptidase catalytic domain-like"/>
    <property type="match status" value="1"/>
</dbReference>
<dbReference type="Proteomes" id="UP001160625">
    <property type="component" value="Unassembled WGS sequence"/>
</dbReference>
<keyword evidence="5 7" id="KW-0573">Peptidoglycan synthesis</keyword>
<comment type="caution">
    <text evidence="9">The sequence shown here is derived from an EMBL/GenBank/DDBJ whole genome shotgun (WGS) entry which is preliminary data.</text>
</comment>
<evidence type="ECO:0000313" key="9">
    <source>
        <dbReference type="EMBL" id="MDH7638373.1"/>
    </source>
</evidence>
<dbReference type="Pfam" id="PF20142">
    <property type="entry name" value="Scaffold"/>
    <property type="match status" value="1"/>
</dbReference>
<dbReference type="PANTHER" id="PTHR41533:SF2">
    <property type="entry name" value="BLR7131 PROTEIN"/>
    <property type="match status" value="1"/>
</dbReference>
<dbReference type="EMBL" id="JARYGZ010000001">
    <property type="protein sequence ID" value="MDH7638373.1"/>
    <property type="molecule type" value="Genomic_DNA"/>
</dbReference>
<comment type="similarity">
    <text evidence="2">Belongs to the YkuD family.</text>
</comment>
<organism evidence="9 10">
    <name type="scientific">Sphingomonas oryzagri</name>
    <dbReference type="NCBI Taxonomy" id="3042314"/>
    <lineage>
        <taxon>Bacteria</taxon>
        <taxon>Pseudomonadati</taxon>
        <taxon>Pseudomonadota</taxon>
        <taxon>Alphaproteobacteria</taxon>
        <taxon>Sphingomonadales</taxon>
        <taxon>Sphingomonadaceae</taxon>
        <taxon>Sphingomonas</taxon>
    </lineage>
</organism>
<dbReference type="InterPro" id="IPR002477">
    <property type="entry name" value="Peptidoglycan-bd-like"/>
</dbReference>
<dbReference type="PANTHER" id="PTHR41533">
    <property type="entry name" value="L,D-TRANSPEPTIDASE HI_1667-RELATED"/>
    <property type="match status" value="1"/>
</dbReference>
<dbReference type="SUPFAM" id="SSF141523">
    <property type="entry name" value="L,D-transpeptidase catalytic domain-like"/>
    <property type="match status" value="1"/>
</dbReference>
<evidence type="ECO:0000256" key="1">
    <source>
        <dbReference type="ARBA" id="ARBA00004752"/>
    </source>
</evidence>
<evidence type="ECO:0000256" key="3">
    <source>
        <dbReference type="ARBA" id="ARBA00022679"/>
    </source>
</evidence>
<feature type="active site" description="Nucleophile" evidence="7">
    <location>
        <position position="374"/>
    </location>
</feature>
<keyword evidence="3" id="KW-0808">Transferase</keyword>
<evidence type="ECO:0000313" key="10">
    <source>
        <dbReference type="Proteomes" id="UP001160625"/>
    </source>
</evidence>
<dbReference type="Gene3D" id="1.10.101.10">
    <property type="entry name" value="PGBD-like superfamily/PGBD"/>
    <property type="match status" value="1"/>
</dbReference>
<reference evidence="9" key="1">
    <citation type="submission" date="2023-04" db="EMBL/GenBank/DDBJ databases">
        <title>Sphingomonas sp. MAHUQ-71 isolated from rice field.</title>
        <authorList>
            <person name="Huq M.A."/>
        </authorList>
    </citation>
    <scope>NUCLEOTIDE SEQUENCE</scope>
    <source>
        <strain evidence="9">MAHUQ-71</strain>
    </source>
</reference>